<name>A0A1E7U2N4_9BURK</name>
<dbReference type="OrthoDB" id="8858922at2"/>
<dbReference type="RefSeq" id="WP_062469906.1">
    <property type="nucleotide sequence ID" value="NZ_BKDH01000001.1"/>
</dbReference>
<dbReference type="KEGG" id="vbo:CKY39_24525"/>
<dbReference type="EMBL" id="JAUSRR010000008">
    <property type="protein sequence ID" value="MDP9925620.1"/>
    <property type="molecule type" value="Genomic_DNA"/>
</dbReference>
<evidence type="ECO:0000313" key="2">
    <source>
        <dbReference type="EMBL" id="ATA56054.1"/>
    </source>
</evidence>
<dbReference type="STRING" id="436515.GCA_001752345_05435"/>
<reference evidence="3" key="2">
    <citation type="submission" date="2023-07" db="EMBL/GenBank/DDBJ databases">
        <title>Sorghum-associated microbial communities from plants grown in Nebraska, USA.</title>
        <authorList>
            <person name="Schachtman D."/>
        </authorList>
    </citation>
    <scope>NUCLEOTIDE SEQUENCE</scope>
    <source>
        <strain evidence="3">DS2795</strain>
    </source>
</reference>
<evidence type="ECO:0000313" key="3">
    <source>
        <dbReference type="EMBL" id="MDP9925620.1"/>
    </source>
</evidence>
<dbReference type="Proteomes" id="UP000217154">
    <property type="component" value="Chromosome"/>
</dbReference>
<reference evidence="2 4" key="1">
    <citation type="submission" date="2017-09" db="EMBL/GenBank/DDBJ databases">
        <title>The diverse metabolic capabilities of V. boronicumulans make it an excellent choice for continued studies on novel biodegradation.</title>
        <authorList>
            <person name="Sun S."/>
        </authorList>
    </citation>
    <scope>NUCLEOTIDE SEQUENCE [LARGE SCALE GENOMIC DNA]</scope>
    <source>
        <strain evidence="2 4">J1</strain>
    </source>
</reference>
<dbReference type="EMBL" id="CP023284">
    <property type="protein sequence ID" value="ATA56054.1"/>
    <property type="molecule type" value="Genomic_DNA"/>
</dbReference>
<organism evidence="2 4">
    <name type="scientific">Variovorax boronicumulans</name>
    <dbReference type="NCBI Taxonomy" id="436515"/>
    <lineage>
        <taxon>Bacteria</taxon>
        <taxon>Pseudomonadati</taxon>
        <taxon>Pseudomonadota</taxon>
        <taxon>Betaproteobacteria</taxon>
        <taxon>Burkholderiales</taxon>
        <taxon>Comamonadaceae</taxon>
        <taxon>Variovorax</taxon>
    </lineage>
</organism>
<dbReference type="Gene3D" id="3.30.450.30">
    <property type="entry name" value="Dynein light chain 2a, cytoplasmic"/>
    <property type="match status" value="1"/>
</dbReference>
<evidence type="ECO:0000313" key="4">
    <source>
        <dbReference type="Proteomes" id="UP000217154"/>
    </source>
</evidence>
<dbReference type="InterPro" id="IPR004942">
    <property type="entry name" value="Roadblock/LAMTOR2_dom"/>
</dbReference>
<dbReference type="SUPFAM" id="SSF103196">
    <property type="entry name" value="Roadblock/LC7 domain"/>
    <property type="match status" value="1"/>
</dbReference>
<sequence>MNITPRIRLAAESAIDTLMREIKGVKAVVISTEDGLELAARVENTAQVARLSAIASSLAALGAVAGEESQLGHCDNVAIEATHGHILMLQARHPEMTLIVSVVTSREAIIGQVLYFAKQATQLLQHA</sequence>
<dbReference type="Proteomes" id="UP001244295">
    <property type="component" value="Unassembled WGS sequence"/>
</dbReference>
<gene>
    <name evidence="2" type="ORF">CKY39_24525</name>
    <name evidence="3" type="ORF">J2W25_004663</name>
</gene>
<feature type="domain" description="Roadblock/LAMTOR2" evidence="1">
    <location>
        <begin position="12"/>
        <end position="102"/>
    </location>
</feature>
<dbReference type="SMART" id="SM00960">
    <property type="entry name" value="Robl_LC7"/>
    <property type="match status" value="1"/>
</dbReference>
<evidence type="ECO:0000259" key="1">
    <source>
        <dbReference type="SMART" id="SM00960"/>
    </source>
</evidence>
<dbReference type="AlphaFoldDB" id="A0A1E7U2N4"/>
<dbReference type="GeneID" id="82267046"/>
<proteinExistence type="predicted"/>
<accession>A0A1E7U2N4</accession>
<protein>
    <submittedName>
        <fullName evidence="3">Regulator of Ras-like GTPase activity (Roadblock/LC7/MglB family)</fullName>
    </submittedName>
</protein>